<protein>
    <submittedName>
        <fullName evidence="2">Phosphotransferase</fullName>
    </submittedName>
</protein>
<dbReference type="Gene3D" id="3.90.1200.10">
    <property type="match status" value="1"/>
</dbReference>
<proteinExistence type="predicted"/>
<name>A0ABS1LBJ4_9ACTN</name>
<dbReference type="RefSeq" id="WP_201938390.1">
    <property type="nucleotide sequence ID" value="NZ_JAERSG010000004.1"/>
</dbReference>
<evidence type="ECO:0000313" key="3">
    <source>
        <dbReference type="Proteomes" id="UP000636918"/>
    </source>
</evidence>
<gene>
    <name evidence="2" type="ORF">JI751_14895</name>
</gene>
<sequence>MAPAPLDLRSWSERAGLEGVRDVRAITTGRSGSAVASVRTSTGTVVVKVTTDPGQLARARREVAVLGHLAGHPVPLAPTVRGTVVGADGVAVALEQAAPLPPAGRLSAGDWQAIAALVAAVHLAPAPPGLSEVPGASGLPLVLAHGDCHLDNMVRDGSGRVLLVDWQDARRGDGLDDLVFAWQRAEFEGAHPPREEMTATYAAARGLDGAALAPLLDAAELRLLRENWPPFLAMGDESGRTVLARRLAALTSAGREA</sequence>
<keyword evidence="3" id="KW-1185">Reference proteome</keyword>
<feature type="domain" description="Aminoglycoside phosphotransferase" evidence="1">
    <location>
        <begin position="110"/>
        <end position="212"/>
    </location>
</feature>
<accession>A0ABS1LBJ4</accession>
<evidence type="ECO:0000313" key="2">
    <source>
        <dbReference type="EMBL" id="MBL0748907.1"/>
    </source>
</evidence>
<dbReference type="SUPFAM" id="SSF56112">
    <property type="entry name" value="Protein kinase-like (PK-like)"/>
    <property type="match status" value="1"/>
</dbReference>
<reference evidence="2 3" key="1">
    <citation type="submission" date="2021-01" db="EMBL/GenBank/DDBJ databases">
        <title>Genome seq and assembly of Nocardiodes sp. G10.</title>
        <authorList>
            <person name="Chhetri G."/>
        </authorList>
    </citation>
    <scope>NUCLEOTIDE SEQUENCE [LARGE SCALE GENOMIC DNA]</scope>
    <source>
        <strain evidence="2 3">G10</strain>
    </source>
</reference>
<dbReference type="InterPro" id="IPR002575">
    <property type="entry name" value="Aminoglycoside_PTrfase"/>
</dbReference>
<dbReference type="Pfam" id="PF01636">
    <property type="entry name" value="APH"/>
    <property type="match status" value="1"/>
</dbReference>
<dbReference type="InterPro" id="IPR011009">
    <property type="entry name" value="Kinase-like_dom_sf"/>
</dbReference>
<organism evidence="2 3">
    <name type="scientific">Nocardioides baculatus</name>
    <dbReference type="NCBI Taxonomy" id="2801337"/>
    <lineage>
        <taxon>Bacteria</taxon>
        <taxon>Bacillati</taxon>
        <taxon>Actinomycetota</taxon>
        <taxon>Actinomycetes</taxon>
        <taxon>Propionibacteriales</taxon>
        <taxon>Nocardioidaceae</taxon>
        <taxon>Nocardioides</taxon>
    </lineage>
</organism>
<evidence type="ECO:0000259" key="1">
    <source>
        <dbReference type="Pfam" id="PF01636"/>
    </source>
</evidence>
<comment type="caution">
    <text evidence="2">The sequence shown here is derived from an EMBL/GenBank/DDBJ whole genome shotgun (WGS) entry which is preliminary data.</text>
</comment>
<dbReference type="Proteomes" id="UP000636918">
    <property type="component" value="Unassembled WGS sequence"/>
</dbReference>
<dbReference type="EMBL" id="JAERSG010000004">
    <property type="protein sequence ID" value="MBL0748907.1"/>
    <property type="molecule type" value="Genomic_DNA"/>
</dbReference>